<dbReference type="KEGG" id="lnu:N7U66_01800"/>
<dbReference type="Proteomes" id="UP001164705">
    <property type="component" value="Chromosome"/>
</dbReference>
<protein>
    <submittedName>
        <fullName evidence="1">Uncharacterized protein</fullName>
    </submittedName>
</protein>
<dbReference type="EMBL" id="CP113088">
    <property type="protein sequence ID" value="WAC02470.1"/>
    <property type="molecule type" value="Genomic_DNA"/>
</dbReference>
<proteinExistence type="predicted"/>
<dbReference type="RefSeq" id="WP_267677068.1">
    <property type="nucleotide sequence ID" value="NZ_CP113088.1"/>
</dbReference>
<dbReference type="AlphaFoldDB" id="A0A9E8MX04"/>
<evidence type="ECO:0000313" key="2">
    <source>
        <dbReference type="Proteomes" id="UP001164705"/>
    </source>
</evidence>
<evidence type="ECO:0000313" key="1">
    <source>
        <dbReference type="EMBL" id="WAC02470.1"/>
    </source>
</evidence>
<accession>A0A9E8MX04</accession>
<name>A0A9E8MX04_9FLAO</name>
<gene>
    <name evidence="1" type="ORF">N7U66_01800</name>
</gene>
<reference evidence="1" key="1">
    <citation type="submission" date="2022-11" db="EMBL/GenBank/DDBJ databases">
        <title>Lacinutrix neustonica HL-RS19T sp. nov., isolated from the surface microlayer sample of brackish Lake Shihwa.</title>
        <authorList>
            <person name="Choi J.Y."/>
            <person name="Hwang C.Y."/>
        </authorList>
    </citation>
    <scope>NUCLEOTIDE SEQUENCE</scope>
    <source>
        <strain evidence="1">HL-RS19</strain>
    </source>
</reference>
<sequence>MRKGYDYEYLDSNGDLQIGPDSVKLGPFSVGDNDNLYIIPPQSPSEAPFNVAQSSEPQWHQQTYNMSTINFDTTQLPGGDGLYEFKLELFDKAGNLLSNIQRDILKVPKYDNAGLSENAPDILLDDPTGNAITGGTADAFKMVMRFDNESCVADIFTINVDGAPAAVDCCGFVKYKPNGAEEDLEITFEARHPNNFAVFSFGVVKGTCGAVSNANSNGMVIASTAVYDLDTATGIYSQEFTP</sequence>
<organism evidence="1 2">
    <name type="scientific">Lacinutrix neustonica</name>
    <dbReference type="NCBI Taxonomy" id="2980107"/>
    <lineage>
        <taxon>Bacteria</taxon>
        <taxon>Pseudomonadati</taxon>
        <taxon>Bacteroidota</taxon>
        <taxon>Flavobacteriia</taxon>
        <taxon>Flavobacteriales</taxon>
        <taxon>Flavobacteriaceae</taxon>
        <taxon>Lacinutrix</taxon>
    </lineage>
</organism>
<keyword evidence="2" id="KW-1185">Reference proteome</keyword>